<dbReference type="PANTHER" id="PTHR30250">
    <property type="entry name" value="PST FAMILY PREDICTED COLANIC ACID TRANSPORTER"/>
    <property type="match status" value="1"/>
</dbReference>
<feature type="transmembrane region" description="Helical" evidence="6">
    <location>
        <begin position="271"/>
        <end position="294"/>
    </location>
</feature>
<dbReference type="InterPro" id="IPR050833">
    <property type="entry name" value="Poly_Biosynth_Transport"/>
</dbReference>
<feature type="transmembrane region" description="Helical" evidence="6">
    <location>
        <begin position="132"/>
        <end position="148"/>
    </location>
</feature>
<feature type="transmembrane region" description="Helical" evidence="6">
    <location>
        <begin position="340"/>
        <end position="359"/>
    </location>
</feature>
<evidence type="ECO:0000256" key="2">
    <source>
        <dbReference type="ARBA" id="ARBA00022475"/>
    </source>
</evidence>
<feature type="transmembrane region" description="Helical" evidence="6">
    <location>
        <begin position="154"/>
        <end position="174"/>
    </location>
</feature>
<evidence type="ECO:0000256" key="6">
    <source>
        <dbReference type="SAM" id="Phobius"/>
    </source>
</evidence>
<dbReference type="EMBL" id="JADJZA010000007">
    <property type="protein sequence ID" value="MBK9297638.1"/>
    <property type="molecule type" value="Genomic_DNA"/>
</dbReference>
<keyword evidence="3 6" id="KW-0812">Transmembrane</keyword>
<keyword evidence="2" id="KW-1003">Cell membrane</keyword>
<feature type="transmembrane region" description="Helical" evidence="6">
    <location>
        <begin position="58"/>
        <end position="84"/>
    </location>
</feature>
<accession>A0A936NDZ5</accession>
<name>A0A936NDZ5_9ACTN</name>
<comment type="subcellular location">
    <subcellularLocation>
        <location evidence="1">Cell membrane</location>
        <topology evidence="1">Multi-pass membrane protein</topology>
    </subcellularLocation>
</comment>
<evidence type="ECO:0000256" key="4">
    <source>
        <dbReference type="ARBA" id="ARBA00022989"/>
    </source>
</evidence>
<feature type="transmembrane region" description="Helical" evidence="6">
    <location>
        <begin position="238"/>
        <end position="259"/>
    </location>
</feature>
<feature type="transmembrane region" description="Helical" evidence="6">
    <location>
        <begin position="365"/>
        <end position="387"/>
    </location>
</feature>
<dbReference type="Proteomes" id="UP000727993">
    <property type="component" value="Unassembled WGS sequence"/>
</dbReference>
<feature type="transmembrane region" description="Helical" evidence="6">
    <location>
        <begin position="195"/>
        <end position="218"/>
    </location>
</feature>
<feature type="transmembrane region" description="Helical" evidence="6">
    <location>
        <begin position="96"/>
        <end position="120"/>
    </location>
</feature>
<organism evidence="7 8">
    <name type="scientific">Candidatus Neomicrothrix subdominans</name>
    <dbReference type="NCBI Taxonomy" id="2954438"/>
    <lineage>
        <taxon>Bacteria</taxon>
        <taxon>Bacillati</taxon>
        <taxon>Actinomycetota</taxon>
        <taxon>Acidimicrobiia</taxon>
        <taxon>Acidimicrobiales</taxon>
        <taxon>Microthrixaceae</taxon>
        <taxon>Candidatus Neomicrothrix</taxon>
    </lineage>
</organism>
<feature type="transmembrane region" description="Helical" evidence="6">
    <location>
        <begin position="399"/>
        <end position="419"/>
    </location>
</feature>
<feature type="transmembrane region" description="Helical" evidence="6">
    <location>
        <begin position="20"/>
        <end position="37"/>
    </location>
</feature>
<comment type="caution">
    <text evidence="7">The sequence shown here is derived from an EMBL/GenBank/DDBJ whole genome shotgun (WGS) entry which is preliminary data.</text>
</comment>
<proteinExistence type="predicted"/>
<feature type="transmembrane region" description="Helical" evidence="6">
    <location>
        <begin position="425"/>
        <end position="445"/>
    </location>
</feature>
<dbReference type="Pfam" id="PF01943">
    <property type="entry name" value="Polysacc_synt"/>
    <property type="match status" value="1"/>
</dbReference>
<dbReference type="InterPro" id="IPR002797">
    <property type="entry name" value="Polysacc_synth"/>
</dbReference>
<evidence type="ECO:0000256" key="3">
    <source>
        <dbReference type="ARBA" id="ARBA00022692"/>
    </source>
</evidence>
<evidence type="ECO:0000313" key="7">
    <source>
        <dbReference type="EMBL" id="MBK9297638.1"/>
    </source>
</evidence>
<evidence type="ECO:0000256" key="5">
    <source>
        <dbReference type="ARBA" id="ARBA00023136"/>
    </source>
</evidence>
<reference evidence="7 8" key="1">
    <citation type="submission" date="2020-10" db="EMBL/GenBank/DDBJ databases">
        <title>Connecting structure to function with the recovery of over 1000 high-quality activated sludge metagenome-assembled genomes encoding full-length rRNA genes using long-read sequencing.</title>
        <authorList>
            <person name="Singleton C.M."/>
            <person name="Petriglieri F."/>
            <person name="Kristensen J.M."/>
            <person name="Kirkegaard R.H."/>
            <person name="Michaelsen T.Y."/>
            <person name="Andersen M.H."/>
            <person name="Karst S.M."/>
            <person name="Dueholm M.S."/>
            <person name="Nielsen P.H."/>
            <person name="Albertsen M."/>
        </authorList>
    </citation>
    <scope>NUCLEOTIDE SEQUENCE [LARGE SCALE GENOMIC DNA]</scope>
    <source>
        <strain evidence="7">Lyne_18-Q3-R50-59_MAXAC.006</strain>
    </source>
</reference>
<keyword evidence="5 6" id="KW-0472">Membrane</keyword>
<dbReference type="AlphaFoldDB" id="A0A936NDZ5"/>
<sequence length="481" mass="51487">MVFNVAAFLLIIRYLPKEQMGWYALVNVIINLAFVVADLSMDKVAVRRVTQREDPEEVIGAAVGVRLAGSVLATLATQVIFFAIGLARGELLLEVHLAALLASSQFFGESFFVVGAVFQAQLRAYLDVAPRMVYVVLRFAFTLLLLALEVPWWALFLAWVGAYAVADVVAYGLFRFKTGIHLRPRVRGTRLLVREALTLGVAGLLGLATVQSGTIYLGVTAPPETVAIFNAAILPIQYLSLFGSVIAIVAFPLASAAWIRKDRTRFGRIDATARTAILALFLPVSILLFQAPLAELLNTSFGPGYDAAAQPLRLMSIALILASLMVWAGFVFLSIGRPRLILAINALCLTVGVSAYPFVAPRFGLPGVAAVGIVATMVGAGSAALLLRKFAPYSFDIRGTFRLAILGVVLWLALSATRIVSDNFLVLATVTAIAYPLMVIIFQIFPKSLLDDLRATADGSLELAAAAPGSAQLAGGVDEPH</sequence>
<dbReference type="GO" id="GO:0005886">
    <property type="term" value="C:plasma membrane"/>
    <property type="evidence" value="ECO:0007669"/>
    <property type="project" value="UniProtKB-SubCell"/>
</dbReference>
<gene>
    <name evidence="7" type="ORF">IPN02_12560</name>
</gene>
<protein>
    <submittedName>
        <fullName evidence="7">Oligosaccharide flippase family protein</fullName>
    </submittedName>
</protein>
<evidence type="ECO:0000313" key="8">
    <source>
        <dbReference type="Proteomes" id="UP000727993"/>
    </source>
</evidence>
<evidence type="ECO:0000256" key="1">
    <source>
        <dbReference type="ARBA" id="ARBA00004651"/>
    </source>
</evidence>
<feature type="transmembrane region" description="Helical" evidence="6">
    <location>
        <begin position="314"/>
        <end position="333"/>
    </location>
</feature>
<dbReference type="PANTHER" id="PTHR30250:SF26">
    <property type="entry name" value="PSMA PROTEIN"/>
    <property type="match status" value="1"/>
</dbReference>
<keyword evidence="4 6" id="KW-1133">Transmembrane helix</keyword>